<dbReference type="OrthoDB" id="2430838at2759"/>
<sequence length="137" mass="16128">MIGEYSCPFLCNTGKACGNGSTRPEGCRFHWKAKKRVPCSDCGKPTSSACGRCPLHVRGYYVTRYYDRLRQERTYISRFYVSRFYNRLRSEIQERSYEEIMDVYRNRLTNLNISLCRECLLPIKLEEGDYCDSCQPE</sequence>
<evidence type="ECO:0000313" key="2">
    <source>
        <dbReference type="Proteomes" id="UP000265703"/>
    </source>
</evidence>
<protein>
    <submittedName>
        <fullName evidence="1">Uncharacterized protein</fullName>
    </submittedName>
</protein>
<reference evidence="1 2" key="1">
    <citation type="submission" date="2018-06" db="EMBL/GenBank/DDBJ databases">
        <title>Comparative genomics reveals the genomic features of Rhizophagus irregularis, R. cerebriforme, R. diaphanum and Gigaspora rosea, and their symbiotic lifestyle signature.</title>
        <authorList>
            <person name="Morin E."/>
            <person name="San Clemente H."/>
            <person name="Chen E.C.H."/>
            <person name="De La Providencia I."/>
            <person name="Hainaut M."/>
            <person name="Kuo A."/>
            <person name="Kohler A."/>
            <person name="Murat C."/>
            <person name="Tang N."/>
            <person name="Roy S."/>
            <person name="Loubradou J."/>
            <person name="Henrissat B."/>
            <person name="Grigoriev I.V."/>
            <person name="Corradi N."/>
            <person name="Roux C."/>
            <person name="Martin F.M."/>
        </authorList>
    </citation>
    <scope>NUCLEOTIDE SEQUENCE [LARGE SCALE GENOMIC DNA]</scope>
    <source>
        <strain evidence="1 2">DAOM 227022</strain>
    </source>
</reference>
<organism evidence="1 2">
    <name type="scientific">Glomus cerebriforme</name>
    <dbReference type="NCBI Taxonomy" id="658196"/>
    <lineage>
        <taxon>Eukaryota</taxon>
        <taxon>Fungi</taxon>
        <taxon>Fungi incertae sedis</taxon>
        <taxon>Mucoromycota</taxon>
        <taxon>Glomeromycotina</taxon>
        <taxon>Glomeromycetes</taxon>
        <taxon>Glomerales</taxon>
        <taxon>Glomeraceae</taxon>
        <taxon>Glomus</taxon>
    </lineage>
</organism>
<proteinExistence type="predicted"/>
<dbReference type="Proteomes" id="UP000265703">
    <property type="component" value="Unassembled WGS sequence"/>
</dbReference>
<accession>A0A397SRZ4</accession>
<name>A0A397SRZ4_9GLOM</name>
<evidence type="ECO:0000313" key="1">
    <source>
        <dbReference type="EMBL" id="RIA85444.1"/>
    </source>
</evidence>
<keyword evidence="2" id="KW-1185">Reference proteome</keyword>
<comment type="caution">
    <text evidence="1">The sequence shown here is derived from an EMBL/GenBank/DDBJ whole genome shotgun (WGS) entry which is preliminary data.</text>
</comment>
<gene>
    <name evidence="1" type="ORF">C1645_830797</name>
</gene>
<dbReference type="AlphaFoldDB" id="A0A397SRZ4"/>
<dbReference type="EMBL" id="QKYT01000426">
    <property type="protein sequence ID" value="RIA85444.1"/>
    <property type="molecule type" value="Genomic_DNA"/>
</dbReference>